<dbReference type="STRING" id="56216.A0A1A6H2H4"/>
<dbReference type="PANTHER" id="PTHR24379:SF122">
    <property type="entry name" value="SIMILAR TO ZINC FINGER PROTEIN 84 (HPF2)"/>
    <property type="match status" value="1"/>
</dbReference>
<organism evidence="15 16">
    <name type="scientific">Neotoma lepida</name>
    <name type="common">Desert woodrat</name>
    <dbReference type="NCBI Taxonomy" id="56216"/>
    <lineage>
        <taxon>Eukaryota</taxon>
        <taxon>Metazoa</taxon>
        <taxon>Chordata</taxon>
        <taxon>Craniata</taxon>
        <taxon>Vertebrata</taxon>
        <taxon>Euteleostomi</taxon>
        <taxon>Mammalia</taxon>
        <taxon>Eutheria</taxon>
        <taxon>Euarchontoglires</taxon>
        <taxon>Glires</taxon>
        <taxon>Rodentia</taxon>
        <taxon>Myomorpha</taxon>
        <taxon>Muroidea</taxon>
        <taxon>Cricetidae</taxon>
        <taxon>Neotominae</taxon>
        <taxon>Neotoma</taxon>
    </lineage>
</organism>
<evidence type="ECO:0000256" key="4">
    <source>
        <dbReference type="ARBA" id="ARBA00022723"/>
    </source>
</evidence>
<sequence length="478" mass="52266">NQDYEGERLPFLQDPTGSSCSQGKLYSDSRCSLLASLKSPSAHGILGIVVSPSLELRGSCSARASSRPVYFRILQSLPVPVDCPPAVVVIEQDDPGSCRSFQEEKRPESWCGPPTRFRLQRLLGPRCVESSGVESAALPISEEGLGEDPRTSCRLAWPKICFPGYAVDWTLQVDSSLGRVFWKVGDGPRDPDNQRQGRRIVTALVLDRIAFSKPRLITQLEQGAEPWRDSSECLLDLCLESRTELEPCVSCPISFASPEVLRVCMLSGHPPQTFPSPRVGSNLQPEAPGYSSSKEGEEGDSSDALLQRASPSRILKTFFSPCQGQAVYWVEGNRKQTDPGLAPGAIPEKAGTILTGSEDSEAGAVIHGAFPLGLNDATSLFSSQKHHCGKGFCRKASLLQHSWSSHSGDNPFLCSVCGRGFRLLSRLLTHQCGKGFSQKFNLIGHQRIHTGELPFLCHECGRRFVKEATLIRHQRTHA</sequence>
<feature type="domain" description="C2H2-type" evidence="14">
    <location>
        <begin position="381"/>
        <end position="411"/>
    </location>
</feature>
<dbReference type="FunFam" id="3.30.160.60:FF:000003">
    <property type="entry name" value="Zinc finger protein 3 homolog"/>
    <property type="match status" value="1"/>
</dbReference>
<evidence type="ECO:0000256" key="7">
    <source>
        <dbReference type="ARBA" id="ARBA00022833"/>
    </source>
</evidence>
<dbReference type="EMBL" id="LZPO01055093">
    <property type="protein sequence ID" value="OBS72566.1"/>
    <property type="molecule type" value="Genomic_DNA"/>
</dbReference>
<dbReference type="OrthoDB" id="9688852at2759"/>
<gene>
    <name evidence="15" type="ORF">A6R68_12857</name>
</gene>
<evidence type="ECO:0000256" key="3">
    <source>
        <dbReference type="ARBA" id="ARBA00006991"/>
    </source>
</evidence>
<feature type="domain" description="C2H2-type" evidence="14">
    <location>
        <begin position="427"/>
        <end position="454"/>
    </location>
</feature>
<evidence type="ECO:0000256" key="6">
    <source>
        <dbReference type="ARBA" id="ARBA00022771"/>
    </source>
</evidence>
<evidence type="ECO:0000256" key="5">
    <source>
        <dbReference type="ARBA" id="ARBA00022737"/>
    </source>
</evidence>
<name>A0A1A6H2H4_NEOLE</name>
<evidence type="ECO:0000256" key="2">
    <source>
        <dbReference type="ARBA" id="ARBA00004123"/>
    </source>
</evidence>
<comment type="subcellular location">
    <subcellularLocation>
        <location evidence="2">Nucleus</location>
    </subcellularLocation>
</comment>
<dbReference type="SUPFAM" id="SSF57667">
    <property type="entry name" value="beta-beta-alpha zinc fingers"/>
    <property type="match status" value="2"/>
</dbReference>
<reference evidence="15 16" key="1">
    <citation type="submission" date="2016-06" db="EMBL/GenBank/DDBJ databases">
        <title>The Draft Genome Sequence and Annotation of the Desert Woodrat Neotoma lepida.</title>
        <authorList>
            <person name="Campbell M."/>
            <person name="Oakeson K.F."/>
            <person name="Yandell M."/>
            <person name="Halpert J.R."/>
            <person name="Dearing D."/>
        </authorList>
    </citation>
    <scope>NUCLEOTIDE SEQUENCE [LARGE SCALE GENOMIC DNA]</scope>
    <source>
        <strain evidence="15">417</strain>
        <tissue evidence="15">Liver</tissue>
    </source>
</reference>
<feature type="non-terminal residue" evidence="15">
    <location>
        <position position="1"/>
    </location>
</feature>
<dbReference type="PROSITE" id="PS00028">
    <property type="entry name" value="ZINC_FINGER_C2H2_1"/>
    <property type="match status" value="1"/>
</dbReference>
<comment type="caution">
    <text evidence="15">The sequence shown here is derived from an EMBL/GenBank/DDBJ whole genome shotgun (WGS) entry which is preliminary data.</text>
</comment>
<dbReference type="InterPro" id="IPR036236">
    <property type="entry name" value="Znf_C2H2_sf"/>
</dbReference>
<dbReference type="PROSITE" id="PS50157">
    <property type="entry name" value="ZINC_FINGER_C2H2_2"/>
    <property type="match status" value="3"/>
</dbReference>
<keyword evidence="10" id="KW-0804">Transcription</keyword>
<evidence type="ECO:0000256" key="12">
    <source>
        <dbReference type="PROSITE-ProRule" id="PRU00042"/>
    </source>
</evidence>
<dbReference type="InterPro" id="IPR013087">
    <property type="entry name" value="Znf_C2H2_type"/>
</dbReference>
<evidence type="ECO:0000313" key="15">
    <source>
        <dbReference type="EMBL" id="OBS72566.1"/>
    </source>
</evidence>
<keyword evidence="8" id="KW-0805">Transcription regulation</keyword>
<evidence type="ECO:0000256" key="9">
    <source>
        <dbReference type="ARBA" id="ARBA00023125"/>
    </source>
</evidence>
<evidence type="ECO:0000256" key="11">
    <source>
        <dbReference type="ARBA" id="ARBA00023242"/>
    </source>
</evidence>
<feature type="region of interest" description="Disordered" evidence="13">
    <location>
        <begin position="273"/>
        <end position="304"/>
    </location>
</feature>
<keyword evidence="4" id="KW-0479">Metal-binding</keyword>
<dbReference type="GO" id="GO:0000981">
    <property type="term" value="F:DNA-binding transcription factor activity, RNA polymerase II-specific"/>
    <property type="evidence" value="ECO:0007669"/>
    <property type="project" value="TreeGrafter"/>
</dbReference>
<dbReference type="Pfam" id="PF00096">
    <property type="entry name" value="zf-C2H2"/>
    <property type="match status" value="2"/>
</dbReference>
<evidence type="ECO:0000256" key="1">
    <source>
        <dbReference type="ARBA" id="ARBA00003767"/>
    </source>
</evidence>
<dbReference type="GO" id="GO:0008270">
    <property type="term" value="F:zinc ion binding"/>
    <property type="evidence" value="ECO:0007669"/>
    <property type="project" value="UniProtKB-KW"/>
</dbReference>
<evidence type="ECO:0000256" key="8">
    <source>
        <dbReference type="ARBA" id="ARBA00023015"/>
    </source>
</evidence>
<dbReference type="AlphaFoldDB" id="A0A1A6H2H4"/>
<feature type="non-terminal residue" evidence="15">
    <location>
        <position position="478"/>
    </location>
</feature>
<accession>A0A1A6H2H4</accession>
<dbReference type="GO" id="GO:0005634">
    <property type="term" value="C:nucleus"/>
    <property type="evidence" value="ECO:0007669"/>
    <property type="project" value="UniProtKB-SubCell"/>
</dbReference>
<evidence type="ECO:0000313" key="16">
    <source>
        <dbReference type="Proteomes" id="UP000092124"/>
    </source>
</evidence>
<keyword evidence="7" id="KW-0862">Zinc</keyword>
<keyword evidence="9" id="KW-0238">DNA-binding</keyword>
<evidence type="ECO:0000256" key="13">
    <source>
        <dbReference type="SAM" id="MobiDB-lite"/>
    </source>
</evidence>
<comment type="similarity">
    <text evidence="3">Belongs to the krueppel C2H2-type zinc-finger protein family.</text>
</comment>
<keyword evidence="16" id="KW-1185">Reference proteome</keyword>
<dbReference type="FunFam" id="3.30.160.60:FF:000688">
    <property type="entry name" value="zinc finger protein 197 isoform X1"/>
    <property type="match status" value="1"/>
</dbReference>
<protein>
    <recommendedName>
        <fullName evidence="14">C2H2-type domain-containing protein</fullName>
    </recommendedName>
</protein>
<dbReference type="FunFam" id="3.30.160.60:FF:001576">
    <property type="entry name" value="HKR1, GLI-Kruppel zinc finger family member"/>
    <property type="match status" value="1"/>
</dbReference>
<keyword evidence="6 12" id="KW-0863">Zinc-finger</keyword>
<dbReference type="GO" id="GO:0000977">
    <property type="term" value="F:RNA polymerase II transcription regulatory region sequence-specific DNA binding"/>
    <property type="evidence" value="ECO:0007669"/>
    <property type="project" value="TreeGrafter"/>
</dbReference>
<comment type="function">
    <text evidence="1">May be involved in transcriptional regulation.</text>
</comment>
<proteinExistence type="inferred from homology"/>
<evidence type="ECO:0000259" key="14">
    <source>
        <dbReference type="PROSITE" id="PS50157"/>
    </source>
</evidence>
<dbReference type="Gene3D" id="3.30.160.60">
    <property type="entry name" value="Classic Zinc Finger"/>
    <property type="match status" value="3"/>
</dbReference>
<keyword evidence="5" id="KW-0677">Repeat</keyword>
<dbReference type="SMART" id="SM00355">
    <property type="entry name" value="ZnF_C2H2"/>
    <property type="match status" value="2"/>
</dbReference>
<dbReference type="Proteomes" id="UP000092124">
    <property type="component" value="Unassembled WGS sequence"/>
</dbReference>
<keyword evidence="11" id="KW-0539">Nucleus</keyword>
<dbReference type="PANTHER" id="PTHR24379">
    <property type="entry name" value="KRAB AND ZINC FINGER DOMAIN-CONTAINING"/>
    <property type="match status" value="1"/>
</dbReference>
<evidence type="ECO:0000256" key="10">
    <source>
        <dbReference type="ARBA" id="ARBA00023163"/>
    </source>
</evidence>
<feature type="domain" description="C2H2-type" evidence="14">
    <location>
        <begin position="455"/>
        <end position="478"/>
    </location>
</feature>